<dbReference type="SUPFAM" id="SSF51905">
    <property type="entry name" value="FAD/NAD(P)-binding domain"/>
    <property type="match status" value="1"/>
</dbReference>
<dbReference type="Gene3D" id="3.50.50.60">
    <property type="entry name" value="FAD/NAD(P)-binding domain"/>
    <property type="match status" value="1"/>
</dbReference>
<name>A0A062UAM8_9PROT</name>
<proteinExistence type="predicted"/>
<evidence type="ECO:0008006" key="3">
    <source>
        <dbReference type="Google" id="ProtNLM"/>
    </source>
</evidence>
<evidence type="ECO:0000313" key="1">
    <source>
        <dbReference type="EMBL" id="KCZ57441.1"/>
    </source>
</evidence>
<dbReference type="STRING" id="1280947.HY30_04535"/>
<keyword evidence="2" id="KW-1185">Reference proteome</keyword>
<organism evidence="1 2">
    <name type="scientific">Hyphomonas chukchiensis</name>
    <dbReference type="NCBI Taxonomy" id="1280947"/>
    <lineage>
        <taxon>Bacteria</taxon>
        <taxon>Pseudomonadati</taxon>
        <taxon>Pseudomonadota</taxon>
        <taxon>Alphaproteobacteria</taxon>
        <taxon>Hyphomonadales</taxon>
        <taxon>Hyphomonadaceae</taxon>
        <taxon>Hyphomonas</taxon>
    </lineage>
</organism>
<comment type="caution">
    <text evidence="1">The sequence shown here is derived from an EMBL/GenBank/DDBJ whole genome shotgun (WGS) entry which is preliminary data.</text>
</comment>
<dbReference type="EMBL" id="AWFG01000030">
    <property type="protein sequence ID" value="KCZ57441.1"/>
    <property type="molecule type" value="Genomic_DNA"/>
</dbReference>
<gene>
    <name evidence="1" type="ORF">HY30_04535</name>
</gene>
<protein>
    <recommendedName>
        <fullName evidence="3">FAD-binding domain-containing protein</fullName>
    </recommendedName>
</protein>
<dbReference type="Proteomes" id="UP000027190">
    <property type="component" value="Unassembled WGS sequence"/>
</dbReference>
<dbReference type="InterPro" id="IPR036188">
    <property type="entry name" value="FAD/NAD-bd_sf"/>
</dbReference>
<dbReference type="eggNOG" id="COG0644">
    <property type="taxonomic scope" value="Bacteria"/>
</dbReference>
<accession>A0A062UAM8</accession>
<dbReference type="PATRIC" id="fig|1280947.3.peg.2094"/>
<evidence type="ECO:0000313" key="2">
    <source>
        <dbReference type="Proteomes" id="UP000027190"/>
    </source>
</evidence>
<sequence>MAFNRRGIAVTILERDGLVDIEDQIARNGIIQRRGVPHTMQPHFFLSSLRNALNRWYPGLTEQMVASGVKEVPVEQCLPCSRNSHSVFKPGDEELTVLASRRAVLEQAMRKYAEGQDGITIRSSVKVLRLLTDDKKAPFKVHGLEYEEGDETHTLTCDVIIDASGRMTRFLDPIIARGARVGDFHYKSNSAYFTRHYRLRPGQDFPKFVGMPGVLFDDLVATTFVADNTNFVMSIVINQDDPLLYDRALSKPGVFEDILRRIPKAARWIEPERAQPTSPVVGWASMDFFWRTLAPAGKVQVLGYFPVGDTVIRSNPKFGRGCTWSVLGSDILAEILASGGLPEEQVIRYQNALDERFRSEWAMMLTVDKDDQARFETRAGLAPKTVRSRAASAVAHWTSNIAPTVDPTFYRELVKAYYGVTSPAAWAKKPSNWLRVMRANIVPGASLRLARNYAERPSREEIAGIIASHGSPEKSPAYIDA</sequence>
<reference evidence="1 2" key="1">
    <citation type="journal article" date="2014" name="Antonie Van Leeuwenhoek">
        <title>Hyphomonas beringensis sp. nov. and Hyphomonas chukchiensis sp. nov., isolated from surface seawater of the Bering Sea and Chukchi Sea.</title>
        <authorList>
            <person name="Li C."/>
            <person name="Lai Q."/>
            <person name="Li G."/>
            <person name="Dong C."/>
            <person name="Wang J."/>
            <person name="Liao Y."/>
            <person name="Shao Z."/>
        </authorList>
    </citation>
    <scope>NUCLEOTIDE SEQUENCE [LARGE SCALE GENOMIC DNA]</scope>
    <source>
        <strain evidence="1 2">BH-BN04-4</strain>
    </source>
</reference>
<dbReference type="AlphaFoldDB" id="A0A062UAM8"/>